<dbReference type="SMART" id="SM00408">
    <property type="entry name" value="IGc2"/>
    <property type="match status" value="2"/>
</dbReference>
<dbReference type="RefSeq" id="XP_034092950.1">
    <property type="nucleotide sequence ID" value="XM_034237059.1"/>
</dbReference>
<keyword evidence="2" id="KW-0732">Signal</keyword>
<dbReference type="InterPro" id="IPR003598">
    <property type="entry name" value="Ig_sub2"/>
</dbReference>
<keyword evidence="1" id="KW-0472">Membrane</keyword>
<keyword evidence="1" id="KW-1133">Transmembrane helix</keyword>
<keyword evidence="1" id="KW-0812">Transmembrane</keyword>
<reference evidence="5" key="1">
    <citation type="submission" date="2025-08" db="UniProtKB">
        <authorList>
            <consortium name="RefSeq"/>
        </authorList>
    </citation>
    <scope>IDENTIFICATION</scope>
</reference>
<keyword evidence="4" id="KW-1185">Reference proteome</keyword>
<dbReference type="PROSITE" id="PS50835">
    <property type="entry name" value="IG_LIKE"/>
    <property type="match status" value="3"/>
</dbReference>
<organism evidence="4 5">
    <name type="scientific">Gymnodraco acuticeps</name>
    <name type="common">Antarctic dragonfish</name>
    <dbReference type="NCBI Taxonomy" id="8218"/>
    <lineage>
        <taxon>Eukaryota</taxon>
        <taxon>Metazoa</taxon>
        <taxon>Chordata</taxon>
        <taxon>Craniata</taxon>
        <taxon>Vertebrata</taxon>
        <taxon>Euteleostomi</taxon>
        <taxon>Actinopterygii</taxon>
        <taxon>Neopterygii</taxon>
        <taxon>Teleostei</taxon>
        <taxon>Neoteleostei</taxon>
        <taxon>Acanthomorphata</taxon>
        <taxon>Eupercaria</taxon>
        <taxon>Perciformes</taxon>
        <taxon>Notothenioidei</taxon>
        <taxon>Bathydraconidae</taxon>
        <taxon>Gymnodraco</taxon>
    </lineage>
</organism>
<proteinExistence type="predicted"/>
<protein>
    <submittedName>
        <fullName evidence="5">B-cell receptor CD22-like isoform X1</fullName>
    </submittedName>
</protein>
<dbReference type="GeneID" id="117560217"/>
<evidence type="ECO:0000313" key="5">
    <source>
        <dbReference type="RefSeq" id="XP_034092950.1"/>
    </source>
</evidence>
<dbReference type="InParanoid" id="A0A6P8W550"/>
<feature type="domain" description="Ig-like" evidence="3">
    <location>
        <begin position="125"/>
        <end position="203"/>
    </location>
</feature>
<dbReference type="CDD" id="cd00096">
    <property type="entry name" value="Ig"/>
    <property type="match status" value="1"/>
</dbReference>
<feature type="domain" description="Ig-like" evidence="3">
    <location>
        <begin position="299"/>
        <end position="379"/>
    </location>
</feature>
<name>A0A6P8W550_GYMAC</name>
<evidence type="ECO:0000259" key="3">
    <source>
        <dbReference type="PROSITE" id="PS50835"/>
    </source>
</evidence>
<dbReference type="OrthoDB" id="10012075at2759"/>
<feature type="signal peptide" evidence="2">
    <location>
        <begin position="1"/>
        <end position="20"/>
    </location>
</feature>
<feature type="chain" id="PRO_5028370343" evidence="2">
    <location>
        <begin position="21"/>
        <end position="462"/>
    </location>
</feature>
<dbReference type="Proteomes" id="UP000515161">
    <property type="component" value="Unplaced"/>
</dbReference>
<dbReference type="InterPro" id="IPR036179">
    <property type="entry name" value="Ig-like_dom_sf"/>
</dbReference>
<dbReference type="FunCoup" id="A0A6P8W550">
    <property type="interactions" value="719"/>
</dbReference>
<dbReference type="InterPro" id="IPR007110">
    <property type="entry name" value="Ig-like_dom"/>
</dbReference>
<dbReference type="InterPro" id="IPR003599">
    <property type="entry name" value="Ig_sub"/>
</dbReference>
<feature type="domain" description="Ig-like" evidence="3">
    <location>
        <begin position="210"/>
        <end position="289"/>
    </location>
</feature>
<dbReference type="SUPFAM" id="SSF48726">
    <property type="entry name" value="Immunoglobulin"/>
    <property type="match status" value="4"/>
</dbReference>
<gene>
    <name evidence="5" type="primary">LOC117560217</name>
</gene>
<dbReference type="InterPro" id="IPR013783">
    <property type="entry name" value="Ig-like_fold"/>
</dbReference>
<evidence type="ECO:0000313" key="4">
    <source>
        <dbReference type="Proteomes" id="UP000515161"/>
    </source>
</evidence>
<dbReference type="KEGG" id="gacu:117560217"/>
<evidence type="ECO:0000256" key="1">
    <source>
        <dbReference type="SAM" id="Phobius"/>
    </source>
</evidence>
<dbReference type="Pfam" id="PF13927">
    <property type="entry name" value="Ig_3"/>
    <property type="match status" value="2"/>
</dbReference>
<dbReference type="InterPro" id="IPR013106">
    <property type="entry name" value="Ig_V-set"/>
</dbReference>
<dbReference type="SMART" id="SM00409">
    <property type="entry name" value="IG"/>
    <property type="match status" value="3"/>
</dbReference>
<dbReference type="AlphaFoldDB" id="A0A6P8W550"/>
<dbReference type="PANTHER" id="PTHR46013:SF4">
    <property type="entry name" value="B-CELL RECEPTOR CD22-RELATED"/>
    <property type="match status" value="1"/>
</dbReference>
<sequence length="462" mass="51500">MSLPVRGFVVFLLSAQVVQGQDDWGVTYSSTEICAVKGSTVEMRCTYTYPFKVWFTIVEKTFWFTKQKDGEPVDLTTDSEYAGRVEDRCENNICTLRIRNLRESDSAEYKFRIIIQKGGSYIGSPGVTLSVTDLQLKVSRAYSGQAELKCQTSCHVPDNTSYIWYKNGEELWTGISYSGLVNFGSADIYSCALNGQENHRSPSVYAPKPPSVSVSPSAEIEEGSSVTLTCSSDANPAANYTWYKDETSYSSILNEEHQIVFSSTQASDSGEYFCTAENMMGRKTSENVFIDVKYAPKPPSVSVSPSAEIEEGSSVTLTCSSDANPAANYTWYKDETSYSSILNEEPQLVFSSMQASDSGEYFCTAENKLGRRTSEKLFIDVKYKSPMIMNITRLVLVVLVLVPPLLVCLWMRKKKAVSYTTEANEPIETVELDPFSVYENVSDLNMVSAEQTEEPEEQEDLV</sequence>
<dbReference type="Gene3D" id="2.60.40.10">
    <property type="entry name" value="Immunoglobulins"/>
    <property type="match status" value="3"/>
</dbReference>
<dbReference type="PANTHER" id="PTHR46013">
    <property type="entry name" value="VASCULAR CELL ADHESION MOLECULE 1"/>
    <property type="match status" value="1"/>
</dbReference>
<dbReference type="Pfam" id="PF07686">
    <property type="entry name" value="V-set"/>
    <property type="match status" value="1"/>
</dbReference>
<accession>A0A6P8W550</accession>
<evidence type="ECO:0000256" key="2">
    <source>
        <dbReference type="SAM" id="SignalP"/>
    </source>
</evidence>
<feature type="transmembrane region" description="Helical" evidence="1">
    <location>
        <begin position="391"/>
        <end position="411"/>
    </location>
</feature>